<proteinExistence type="predicted"/>
<name>A0AAE3QQG5_9BACT</name>
<sequence>MQSTRLKIFQFVKHNNAQIIDTFEITNGVTGIHSISRHLCYIGRLDSSHKAPLNSRTPQQISTMFDIIGEVLGYVPNVKIAGHNQFSTRREGILCVTKRNMSTLVIR</sequence>
<dbReference type="SUPFAM" id="SSF55846">
    <property type="entry name" value="N-acetylmuramoyl-L-alanine amidase-like"/>
    <property type="match status" value="1"/>
</dbReference>
<dbReference type="AlphaFoldDB" id="A0AAE3QQG5"/>
<reference evidence="1" key="1">
    <citation type="submission" date="2023-05" db="EMBL/GenBank/DDBJ databases">
        <authorList>
            <person name="Zhang X."/>
        </authorList>
    </citation>
    <scope>NUCLEOTIDE SEQUENCE</scope>
    <source>
        <strain evidence="1">YF14B1</strain>
    </source>
</reference>
<dbReference type="GO" id="GO:0008745">
    <property type="term" value="F:N-acetylmuramoyl-L-alanine amidase activity"/>
    <property type="evidence" value="ECO:0007669"/>
    <property type="project" value="InterPro"/>
</dbReference>
<evidence type="ECO:0008006" key="3">
    <source>
        <dbReference type="Google" id="ProtNLM"/>
    </source>
</evidence>
<evidence type="ECO:0000313" key="1">
    <source>
        <dbReference type="EMBL" id="MDJ1480863.1"/>
    </source>
</evidence>
<protein>
    <recommendedName>
        <fullName evidence="3">N-acetylmuramoyl-L-alanine amidase</fullName>
    </recommendedName>
</protein>
<organism evidence="1 2">
    <name type="scientific">Xanthocytophaga flava</name>
    <dbReference type="NCBI Taxonomy" id="3048013"/>
    <lineage>
        <taxon>Bacteria</taxon>
        <taxon>Pseudomonadati</taxon>
        <taxon>Bacteroidota</taxon>
        <taxon>Cytophagia</taxon>
        <taxon>Cytophagales</taxon>
        <taxon>Rhodocytophagaceae</taxon>
        <taxon>Xanthocytophaga</taxon>
    </lineage>
</organism>
<evidence type="ECO:0000313" key="2">
    <source>
        <dbReference type="Proteomes" id="UP001241110"/>
    </source>
</evidence>
<accession>A0AAE3QQG5</accession>
<comment type="caution">
    <text evidence="1">The sequence shown here is derived from an EMBL/GenBank/DDBJ whole genome shotgun (WGS) entry which is preliminary data.</text>
</comment>
<gene>
    <name evidence="1" type="ORF">QNI16_10245</name>
</gene>
<dbReference type="InterPro" id="IPR036505">
    <property type="entry name" value="Amidase/PGRP_sf"/>
</dbReference>
<dbReference type="Proteomes" id="UP001241110">
    <property type="component" value="Unassembled WGS sequence"/>
</dbReference>
<dbReference type="EMBL" id="JASJOS010000004">
    <property type="protein sequence ID" value="MDJ1480863.1"/>
    <property type="molecule type" value="Genomic_DNA"/>
</dbReference>
<dbReference type="GO" id="GO:0009253">
    <property type="term" value="P:peptidoglycan catabolic process"/>
    <property type="evidence" value="ECO:0007669"/>
    <property type="project" value="InterPro"/>
</dbReference>